<evidence type="ECO:0000313" key="13">
    <source>
        <dbReference type="EMBL" id="MFB9902943.1"/>
    </source>
</evidence>
<name>A0ABV5ZPX5_9PSEU</name>
<dbReference type="GO" id="GO:0003999">
    <property type="term" value="F:adenine phosphoribosyltransferase activity"/>
    <property type="evidence" value="ECO:0007669"/>
    <property type="project" value="UniProtKB-EC"/>
</dbReference>
<comment type="pathway">
    <text evidence="4 11">Purine metabolism; AMP biosynthesis via salvage pathway; AMP from adenine: step 1/1.</text>
</comment>
<dbReference type="InterPro" id="IPR005764">
    <property type="entry name" value="Ade_phspho_trans"/>
</dbReference>
<comment type="subcellular location">
    <subcellularLocation>
        <location evidence="3 11">Cytoplasm</location>
    </subcellularLocation>
</comment>
<evidence type="ECO:0000256" key="2">
    <source>
        <dbReference type="ARBA" id="ARBA00003968"/>
    </source>
</evidence>
<dbReference type="EMBL" id="JBHLZU010000002">
    <property type="protein sequence ID" value="MFB9902943.1"/>
    <property type="molecule type" value="Genomic_DNA"/>
</dbReference>
<evidence type="ECO:0000259" key="12">
    <source>
        <dbReference type="Pfam" id="PF00156"/>
    </source>
</evidence>
<evidence type="ECO:0000256" key="6">
    <source>
        <dbReference type="ARBA" id="ARBA00011893"/>
    </source>
</evidence>
<dbReference type="Gene3D" id="3.40.50.2020">
    <property type="match status" value="1"/>
</dbReference>
<comment type="subunit">
    <text evidence="11">Homodimer.</text>
</comment>
<dbReference type="PANTHER" id="PTHR32315:SF3">
    <property type="entry name" value="ADENINE PHOSPHORIBOSYLTRANSFERASE"/>
    <property type="match status" value="1"/>
</dbReference>
<feature type="domain" description="Phosphoribosyltransferase" evidence="12">
    <location>
        <begin position="56"/>
        <end position="156"/>
    </location>
</feature>
<evidence type="ECO:0000313" key="14">
    <source>
        <dbReference type="Proteomes" id="UP001589693"/>
    </source>
</evidence>
<dbReference type="Pfam" id="PF00156">
    <property type="entry name" value="Pribosyltran"/>
    <property type="match status" value="1"/>
</dbReference>
<keyword evidence="8 11" id="KW-0328">Glycosyltransferase</keyword>
<evidence type="ECO:0000256" key="8">
    <source>
        <dbReference type="ARBA" id="ARBA00022676"/>
    </source>
</evidence>
<dbReference type="Proteomes" id="UP001589693">
    <property type="component" value="Unassembled WGS sequence"/>
</dbReference>
<comment type="similarity">
    <text evidence="5 11">Belongs to the purine/pyrimidine phosphoribosyltransferase family.</text>
</comment>
<reference evidence="13 14" key="1">
    <citation type="submission" date="2024-09" db="EMBL/GenBank/DDBJ databases">
        <authorList>
            <person name="Sun Q."/>
            <person name="Mori K."/>
        </authorList>
    </citation>
    <scope>NUCLEOTIDE SEQUENCE [LARGE SCALE GENOMIC DNA]</scope>
    <source>
        <strain evidence="13 14">TBRC 7907</strain>
    </source>
</reference>
<sequence>MSSQGLAEDVRRVSGLIREVADFPQAGVLFRDLSPLLADAEGFRVVVDAMALHAAEGTDVVVGIESRGFLLGAAVAHKLGLGVVGVRKPGKLPAVAHRVDYDLEYGTAALELPEGTLAPGARALVVDDVLATGGTVEAACALVEYVGAEVSVVSVVMELAALNGRDRLAGRKVRSLLTV</sequence>
<keyword evidence="10 11" id="KW-0660">Purine salvage</keyword>
<evidence type="ECO:0000256" key="3">
    <source>
        <dbReference type="ARBA" id="ARBA00004496"/>
    </source>
</evidence>
<evidence type="ECO:0000256" key="1">
    <source>
        <dbReference type="ARBA" id="ARBA00000868"/>
    </source>
</evidence>
<keyword evidence="9 11" id="KW-0808">Transferase</keyword>
<dbReference type="InterPro" id="IPR050054">
    <property type="entry name" value="UPRTase/APRTase"/>
</dbReference>
<dbReference type="NCBIfam" id="NF002634">
    <property type="entry name" value="PRK02304.1-3"/>
    <property type="match status" value="1"/>
</dbReference>
<keyword evidence="7 11" id="KW-0963">Cytoplasm</keyword>
<dbReference type="SUPFAM" id="SSF53271">
    <property type="entry name" value="PRTase-like"/>
    <property type="match status" value="1"/>
</dbReference>
<proteinExistence type="inferred from homology"/>
<dbReference type="RefSeq" id="WP_377850044.1">
    <property type="nucleotide sequence ID" value="NZ_JBHLZU010000002.1"/>
</dbReference>
<comment type="caution">
    <text evidence="13">The sequence shown here is derived from an EMBL/GenBank/DDBJ whole genome shotgun (WGS) entry which is preliminary data.</text>
</comment>
<dbReference type="InterPro" id="IPR029057">
    <property type="entry name" value="PRTase-like"/>
</dbReference>
<dbReference type="NCBIfam" id="NF002636">
    <property type="entry name" value="PRK02304.1-5"/>
    <property type="match status" value="1"/>
</dbReference>
<keyword evidence="14" id="KW-1185">Reference proteome</keyword>
<comment type="catalytic activity">
    <reaction evidence="1 11">
        <text>AMP + diphosphate = 5-phospho-alpha-D-ribose 1-diphosphate + adenine</text>
        <dbReference type="Rhea" id="RHEA:16609"/>
        <dbReference type="ChEBI" id="CHEBI:16708"/>
        <dbReference type="ChEBI" id="CHEBI:33019"/>
        <dbReference type="ChEBI" id="CHEBI:58017"/>
        <dbReference type="ChEBI" id="CHEBI:456215"/>
        <dbReference type="EC" id="2.4.2.7"/>
    </reaction>
</comment>
<evidence type="ECO:0000256" key="7">
    <source>
        <dbReference type="ARBA" id="ARBA00022490"/>
    </source>
</evidence>
<dbReference type="EC" id="2.4.2.7" evidence="6 11"/>
<comment type="function">
    <text evidence="2 11">Catalyzes a salvage reaction resulting in the formation of AMP, that is energically less costly than de novo synthesis.</text>
</comment>
<evidence type="ECO:0000256" key="5">
    <source>
        <dbReference type="ARBA" id="ARBA00008391"/>
    </source>
</evidence>
<dbReference type="InterPro" id="IPR000836">
    <property type="entry name" value="PRTase_dom"/>
</dbReference>
<evidence type="ECO:0000256" key="4">
    <source>
        <dbReference type="ARBA" id="ARBA00004659"/>
    </source>
</evidence>
<organism evidence="13 14">
    <name type="scientific">Allokutzneria oryzae</name>
    <dbReference type="NCBI Taxonomy" id="1378989"/>
    <lineage>
        <taxon>Bacteria</taxon>
        <taxon>Bacillati</taxon>
        <taxon>Actinomycetota</taxon>
        <taxon>Actinomycetes</taxon>
        <taxon>Pseudonocardiales</taxon>
        <taxon>Pseudonocardiaceae</taxon>
        <taxon>Allokutzneria</taxon>
    </lineage>
</organism>
<evidence type="ECO:0000256" key="11">
    <source>
        <dbReference type="HAMAP-Rule" id="MF_00004"/>
    </source>
</evidence>
<evidence type="ECO:0000256" key="9">
    <source>
        <dbReference type="ARBA" id="ARBA00022679"/>
    </source>
</evidence>
<protein>
    <recommendedName>
        <fullName evidence="6 11">Adenine phosphoribosyltransferase</fullName>
        <shortName evidence="11">APRT</shortName>
        <ecNumber evidence="6 11">2.4.2.7</ecNumber>
    </recommendedName>
</protein>
<dbReference type="CDD" id="cd06223">
    <property type="entry name" value="PRTases_typeI"/>
    <property type="match status" value="1"/>
</dbReference>
<gene>
    <name evidence="11" type="primary">apt</name>
    <name evidence="13" type="ORF">ACFFQA_03250</name>
</gene>
<evidence type="ECO:0000256" key="10">
    <source>
        <dbReference type="ARBA" id="ARBA00022726"/>
    </source>
</evidence>
<accession>A0ABV5ZPX5</accession>
<dbReference type="PANTHER" id="PTHR32315">
    <property type="entry name" value="ADENINE PHOSPHORIBOSYLTRANSFERASE"/>
    <property type="match status" value="1"/>
</dbReference>
<dbReference type="HAMAP" id="MF_00004">
    <property type="entry name" value="Aden_phosphoribosyltr"/>
    <property type="match status" value="1"/>
</dbReference>